<gene>
    <name evidence="1" type="ordered locus">HMPREF0421_20419</name>
</gene>
<reference evidence="1 2" key="1">
    <citation type="journal article" date="2010" name="PLoS ONE">
        <title>Comparative genomics of Gardnerella vaginalis strains reveals substantial differences in metabolic and virulence potential.</title>
        <authorList>
            <person name="Yeoman C.J."/>
            <person name="Yildirim S."/>
            <person name="Thomas S.M."/>
            <person name="Durkin A.S."/>
            <person name="Torralba M."/>
            <person name="Sutton G."/>
            <person name="Buhay C.J."/>
            <person name="Ding Y."/>
            <person name="Dugan-Rocha S.P."/>
            <person name="Muzny D.M."/>
            <person name="Qin X."/>
            <person name="Gibbs R.A."/>
            <person name="Leigh S.R."/>
            <person name="Stumpf R."/>
            <person name="White B.A."/>
            <person name="Highlander S.K."/>
            <person name="Nelson K.E."/>
            <person name="Wilson B.A."/>
        </authorList>
    </citation>
    <scope>NUCLEOTIDE SEQUENCE [LARGE SCALE GENOMIC DNA]</scope>
    <source>
        <strain evidence="2">ATCC 14019 / 317</strain>
    </source>
</reference>
<dbReference type="PATRIC" id="fig|525284.18.peg.418"/>
<protein>
    <submittedName>
        <fullName evidence="1">Uncharacterized protein</fullName>
    </submittedName>
</protein>
<dbReference type="KEGG" id="gvg:HMPREF0421_20419"/>
<evidence type="ECO:0000313" key="2">
    <source>
        <dbReference type="Proteomes" id="UP000001453"/>
    </source>
</evidence>
<dbReference type="EMBL" id="CP002104">
    <property type="protein sequence ID" value="ADP38501.1"/>
    <property type="molecule type" value="Genomic_DNA"/>
</dbReference>
<name>E3D8V7_GARV3</name>
<dbReference type="AlphaFoldDB" id="E3D8V7"/>
<evidence type="ECO:0000313" key="1">
    <source>
        <dbReference type="EMBL" id="ADP38501.1"/>
    </source>
</evidence>
<dbReference type="HOGENOM" id="CLU_3234050_0_0_11"/>
<sequence>MFLCSLVIAHYSLLGIARSLSISLLASDAHLYGYLVNVNILMF</sequence>
<dbReference type="Proteomes" id="UP000001453">
    <property type="component" value="Chromosome"/>
</dbReference>
<proteinExistence type="predicted"/>
<accession>E3D8V7</accession>
<organism evidence="1 2">
    <name type="scientific">Gardnerella vaginalis (strain ATCC 14019 / 317)</name>
    <dbReference type="NCBI Taxonomy" id="525284"/>
    <lineage>
        <taxon>Bacteria</taxon>
        <taxon>Bacillati</taxon>
        <taxon>Actinomycetota</taxon>
        <taxon>Actinomycetes</taxon>
        <taxon>Bifidobacteriales</taxon>
        <taxon>Bifidobacteriaceae</taxon>
        <taxon>Gardnerella</taxon>
    </lineage>
</organism>